<reference evidence="2" key="1">
    <citation type="submission" date="2019-03" db="EMBL/GenBank/DDBJ databases">
        <title>WGS assembly of Setaria viridis.</title>
        <authorList>
            <person name="Huang P."/>
            <person name="Jenkins J."/>
            <person name="Grimwood J."/>
            <person name="Barry K."/>
            <person name="Healey A."/>
            <person name="Mamidi S."/>
            <person name="Sreedasyam A."/>
            <person name="Shu S."/>
            <person name="Feldman M."/>
            <person name="Wu J."/>
            <person name="Yu Y."/>
            <person name="Chen C."/>
            <person name="Johnson J."/>
            <person name="Rokhsar D."/>
            <person name="Baxter I."/>
            <person name="Schmutz J."/>
            <person name="Brutnell T."/>
            <person name="Kellogg E."/>
        </authorList>
    </citation>
    <scope>NUCLEOTIDE SEQUENCE [LARGE SCALE GENOMIC DNA]</scope>
</reference>
<dbReference type="AlphaFoldDB" id="A0A4U6U9Y3"/>
<accession>A0A4U6U9Y3</accession>
<name>A0A4U6U9Y3_SETVI</name>
<keyword evidence="3" id="KW-1185">Reference proteome</keyword>
<dbReference type="Gramene" id="TKW10713">
    <property type="protein sequence ID" value="TKW10713"/>
    <property type="gene ID" value="SEVIR_6G184700v2"/>
</dbReference>
<gene>
    <name evidence="2" type="ORF">SEVIR_6G184700v2</name>
</gene>
<dbReference type="EMBL" id="CM016557">
    <property type="protein sequence ID" value="TKW10713.1"/>
    <property type="molecule type" value="Genomic_DNA"/>
</dbReference>
<feature type="region of interest" description="Disordered" evidence="1">
    <location>
        <begin position="1"/>
        <end position="23"/>
    </location>
</feature>
<organism evidence="2 3">
    <name type="scientific">Setaria viridis</name>
    <name type="common">Green bristlegrass</name>
    <name type="synonym">Setaria italica subsp. viridis</name>
    <dbReference type="NCBI Taxonomy" id="4556"/>
    <lineage>
        <taxon>Eukaryota</taxon>
        <taxon>Viridiplantae</taxon>
        <taxon>Streptophyta</taxon>
        <taxon>Embryophyta</taxon>
        <taxon>Tracheophyta</taxon>
        <taxon>Spermatophyta</taxon>
        <taxon>Magnoliopsida</taxon>
        <taxon>Liliopsida</taxon>
        <taxon>Poales</taxon>
        <taxon>Poaceae</taxon>
        <taxon>PACMAD clade</taxon>
        <taxon>Panicoideae</taxon>
        <taxon>Panicodae</taxon>
        <taxon>Paniceae</taxon>
        <taxon>Cenchrinae</taxon>
        <taxon>Setaria</taxon>
    </lineage>
</organism>
<sequence length="84" mass="9466">MAGVQASESNDTSHATTMPPQLHCLKDVRQNPHPLTRYCHIIDMLDSYAIWKTLKQNCCKNQFSVVYAGCASSKQKVKELEVNI</sequence>
<proteinExistence type="predicted"/>
<evidence type="ECO:0000256" key="1">
    <source>
        <dbReference type="SAM" id="MobiDB-lite"/>
    </source>
</evidence>
<evidence type="ECO:0000313" key="3">
    <source>
        <dbReference type="Proteomes" id="UP000298652"/>
    </source>
</evidence>
<protein>
    <submittedName>
        <fullName evidence="2">Uncharacterized protein</fullName>
    </submittedName>
</protein>
<feature type="compositionally biased region" description="Polar residues" evidence="1">
    <location>
        <begin position="1"/>
        <end position="19"/>
    </location>
</feature>
<evidence type="ECO:0000313" key="2">
    <source>
        <dbReference type="EMBL" id="TKW10713.1"/>
    </source>
</evidence>
<dbReference type="Proteomes" id="UP000298652">
    <property type="component" value="Chromosome 6"/>
</dbReference>